<feature type="transmembrane region" description="Helical" evidence="13">
    <location>
        <begin position="593"/>
        <end position="610"/>
    </location>
</feature>
<dbReference type="SUPFAM" id="SSF47473">
    <property type="entry name" value="EF-hand"/>
    <property type="match status" value="1"/>
</dbReference>
<comment type="caution">
    <text evidence="16">The sequence shown here is derived from an EMBL/GenBank/DDBJ whole genome shotgun (WGS) entry which is preliminary data.</text>
</comment>
<dbReference type="Pfam" id="PF01794">
    <property type="entry name" value="Ferric_reduct"/>
    <property type="match status" value="1"/>
</dbReference>
<evidence type="ECO:0000256" key="9">
    <source>
        <dbReference type="ARBA" id="ARBA00023002"/>
    </source>
</evidence>
<evidence type="ECO:0000313" key="16">
    <source>
        <dbReference type="EMBL" id="KAJ3056644.1"/>
    </source>
</evidence>
<keyword evidence="2" id="KW-0285">Flavoprotein</keyword>
<protein>
    <submittedName>
        <fullName evidence="16">Uncharacterized protein</fullName>
    </submittedName>
</protein>
<feature type="non-terminal residue" evidence="16">
    <location>
        <position position="848"/>
    </location>
</feature>
<evidence type="ECO:0000256" key="10">
    <source>
        <dbReference type="ARBA" id="ARBA00023065"/>
    </source>
</evidence>
<dbReference type="PANTHER" id="PTHR11972:SF153">
    <property type="entry name" value="SUPEROXIDE-GENERATING NADPH OXIDASE HEAVY CHAIN SUBUNIT A"/>
    <property type="match status" value="1"/>
</dbReference>
<keyword evidence="6" id="KW-0521">NADP</keyword>
<dbReference type="GO" id="GO:0005509">
    <property type="term" value="F:calcium ion binding"/>
    <property type="evidence" value="ECO:0007669"/>
    <property type="project" value="InterPro"/>
</dbReference>
<dbReference type="GO" id="GO:0006811">
    <property type="term" value="P:monoatomic ion transport"/>
    <property type="evidence" value="ECO:0007669"/>
    <property type="project" value="UniProtKB-KW"/>
</dbReference>
<gene>
    <name evidence="16" type="ORF">HK097_005318</name>
</gene>
<feature type="compositionally biased region" description="Acidic residues" evidence="12">
    <location>
        <begin position="56"/>
        <end position="72"/>
    </location>
</feature>
<feature type="region of interest" description="Disordered" evidence="12">
    <location>
        <begin position="201"/>
        <end position="254"/>
    </location>
</feature>
<evidence type="ECO:0000256" key="13">
    <source>
        <dbReference type="SAM" id="Phobius"/>
    </source>
</evidence>
<dbReference type="PANTHER" id="PTHR11972">
    <property type="entry name" value="NADPH OXIDASE"/>
    <property type="match status" value="1"/>
</dbReference>
<dbReference type="CDD" id="cd06186">
    <property type="entry name" value="NOX_Duox_like_FAD_NADP"/>
    <property type="match status" value="1"/>
</dbReference>
<proteinExistence type="predicted"/>
<dbReference type="InterPro" id="IPR050369">
    <property type="entry name" value="RBOH/FRE"/>
</dbReference>
<keyword evidence="11 13" id="KW-0472">Membrane</keyword>
<evidence type="ECO:0000256" key="5">
    <source>
        <dbReference type="ARBA" id="ARBA00022837"/>
    </source>
</evidence>
<dbReference type="GO" id="GO:0042554">
    <property type="term" value="P:superoxide anion generation"/>
    <property type="evidence" value="ECO:0007669"/>
    <property type="project" value="TreeGrafter"/>
</dbReference>
<dbReference type="GO" id="GO:0016175">
    <property type="term" value="F:superoxide-generating NAD(P)H oxidase activity"/>
    <property type="evidence" value="ECO:0007669"/>
    <property type="project" value="TreeGrafter"/>
</dbReference>
<feature type="domain" description="EF-hand" evidence="14">
    <location>
        <begin position="280"/>
        <end position="315"/>
    </location>
</feature>
<dbReference type="PROSITE" id="PS50222">
    <property type="entry name" value="EF_HAND_2"/>
    <property type="match status" value="1"/>
</dbReference>
<feature type="transmembrane region" description="Helical" evidence="13">
    <location>
        <begin position="506"/>
        <end position="527"/>
    </location>
</feature>
<dbReference type="InterPro" id="IPR002048">
    <property type="entry name" value="EF_hand_dom"/>
</dbReference>
<evidence type="ECO:0000256" key="12">
    <source>
        <dbReference type="SAM" id="MobiDB-lite"/>
    </source>
</evidence>
<keyword evidence="9" id="KW-0560">Oxidoreductase</keyword>
<dbReference type="Gene3D" id="1.10.238.10">
    <property type="entry name" value="EF-hand"/>
    <property type="match status" value="1"/>
</dbReference>
<sequence length="848" mass="95340">MAPTAIKKARRYHATNEDVARLKQAVQDFTHLDWNNTEGTIAKYIDLMYADETELPVENDSSGDDDDDDDSAEGAPGRDSMQKTASEQEEDSKREMVQVSPTTPAPRPLTRKVTAPPGDNNVGASHQYLESAIEASVSTNPLVRAGLHRRRKVFLCTVEQLQEILPGVNLISGGKRKKVVESLKNLLDIDEVGGIRRREGMEEKCPTGRSRSSFKRKNKIQIQSVPPANSNFTQDSLTNLNKHDPSQGKANGAPPPLYEIRVLHLLTSTALLSPSAKNINPDLKARLLFDMIDTDNSGVINRDDILHAIQHSALENAMHLTEEELEIVVDALMKRMDVDAGGDVCFEEFKKTLDVGRMQLDFVKSRKVAEGFDLRLEDGDDSGDDDSDSDMKDGVKGSRSTLQGWSIPRRARVYISLHKRSFFFAGVYIALNIMMFFLYLRSVYTTVKIDILGWGTACAKGMAGVLYVNVPLSFLSISRTLITFLRGLPFAHLMPLDHSTFFHKMVGYVIAGAATAHVIGHLSGTVAKTTTMTDENFAALNSIIIGHKFDQRLTYAEMLFTTLPGLTGIIATLSLIVLVTLSIPKIRTQNYELFWYSHHVYFIFAASLLIHGTWKWIQFPHMFMYLSLPLGWYLIERLLRIYRGKFVRYEPTLTPLADRAIKVSLKRIGGKANKSDGGIPTSQRRPGQYVYVKFPKLSKHQWHPYTLASSPLEDKLEVYIRSNGNWTDELVKRSERSAKSSDFSPAWAKDVEIDGPFGAPAEHWDRFENIMLIGAGIGVTPFASILRDLEIRMDNLNANQLGSIKSLHAPSGTRLRRVDFYWVNRSRLAFSWFQDLLREIEREDRNGV</sequence>
<name>A0AAD5X625_9FUNG</name>
<dbReference type="Gene3D" id="3.40.50.80">
    <property type="entry name" value="Nucleotide-binding domain of ferredoxin-NADP reductase (FNR) module"/>
    <property type="match status" value="1"/>
</dbReference>
<reference evidence="16" key="1">
    <citation type="submission" date="2020-05" db="EMBL/GenBank/DDBJ databases">
        <title>Phylogenomic resolution of chytrid fungi.</title>
        <authorList>
            <person name="Stajich J.E."/>
            <person name="Amses K."/>
            <person name="Simmons R."/>
            <person name="Seto K."/>
            <person name="Myers J."/>
            <person name="Bonds A."/>
            <person name="Quandt C.A."/>
            <person name="Barry K."/>
            <person name="Liu P."/>
            <person name="Grigoriev I."/>
            <person name="Longcore J.E."/>
            <person name="James T.Y."/>
        </authorList>
    </citation>
    <scope>NUCLEOTIDE SEQUENCE</scope>
    <source>
        <strain evidence="16">JEL0318</strain>
    </source>
</reference>
<dbReference type="CDD" id="cd00051">
    <property type="entry name" value="EFh"/>
    <property type="match status" value="1"/>
</dbReference>
<feature type="transmembrane region" description="Helical" evidence="13">
    <location>
        <begin position="558"/>
        <end position="581"/>
    </location>
</feature>
<feature type="compositionally biased region" description="Acidic residues" evidence="12">
    <location>
        <begin position="378"/>
        <end position="388"/>
    </location>
</feature>
<feature type="transmembrane region" description="Helical" evidence="13">
    <location>
        <begin position="464"/>
        <end position="485"/>
    </location>
</feature>
<keyword evidence="3 13" id="KW-0812">Transmembrane</keyword>
<dbReference type="Gene3D" id="2.40.30.10">
    <property type="entry name" value="Translation factors"/>
    <property type="match status" value="1"/>
</dbReference>
<evidence type="ECO:0000256" key="6">
    <source>
        <dbReference type="ARBA" id="ARBA00022857"/>
    </source>
</evidence>
<keyword evidence="7" id="KW-0249">Electron transport</keyword>
<dbReference type="InterPro" id="IPR039261">
    <property type="entry name" value="FNR_nucleotide-bd"/>
</dbReference>
<dbReference type="Pfam" id="PF08022">
    <property type="entry name" value="FAD_binding_8"/>
    <property type="match status" value="1"/>
</dbReference>
<dbReference type="InterPro" id="IPR013112">
    <property type="entry name" value="FAD-bd_8"/>
</dbReference>
<dbReference type="InterPro" id="IPR013130">
    <property type="entry name" value="Fe3_Rdtase_TM_dom"/>
</dbReference>
<keyword evidence="10" id="KW-0813">Transport</keyword>
<evidence type="ECO:0000313" key="17">
    <source>
        <dbReference type="Proteomes" id="UP001212841"/>
    </source>
</evidence>
<dbReference type="InterPro" id="IPR017927">
    <property type="entry name" value="FAD-bd_FR_type"/>
</dbReference>
<evidence type="ECO:0000256" key="2">
    <source>
        <dbReference type="ARBA" id="ARBA00022630"/>
    </source>
</evidence>
<dbReference type="Pfam" id="PF08030">
    <property type="entry name" value="NAD_binding_6"/>
    <property type="match status" value="1"/>
</dbReference>
<evidence type="ECO:0000259" key="15">
    <source>
        <dbReference type="PROSITE" id="PS51384"/>
    </source>
</evidence>
<dbReference type="AlphaFoldDB" id="A0AAD5X625"/>
<dbReference type="InterPro" id="IPR011992">
    <property type="entry name" value="EF-hand-dom_pair"/>
</dbReference>
<dbReference type="InterPro" id="IPR013121">
    <property type="entry name" value="Fe_red_NAD-bd_6"/>
</dbReference>
<feature type="transmembrane region" description="Helical" evidence="13">
    <location>
        <begin position="422"/>
        <end position="444"/>
    </location>
</feature>
<evidence type="ECO:0000259" key="14">
    <source>
        <dbReference type="PROSITE" id="PS50222"/>
    </source>
</evidence>
<evidence type="ECO:0000256" key="3">
    <source>
        <dbReference type="ARBA" id="ARBA00022692"/>
    </source>
</evidence>
<dbReference type="SMART" id="SM00054">
    <property type="entry name" value="EFh"/>
    <property type="match status" value="2"/>
</dbReference>
<dbReference type="EMBL" id="JADGJD010000025">
    <property type="protein sequence ID" value="KAJ3056644.1"/>
    <property type="molecule type" value="Genomic_DNA"/>
</dbReference>
<accession>A0AAD5X625</accession>
<evidence type="ECO:0000256" key="4">
    <source>
        <dbReference type="ARBA" id="ARBA00022827"/>
    </source>
</evidence>
<evidence type="ECO:0000256" key="11">
    <source>
        <dbReference type="ARBA" id="ARBA00023136"/>
    </source>
</evidence>
<dbReference type="SUPFAM" id="SSF63380">
    <property type="entry name" value="Riboflavin synthase domain-like"/>
    <property type="match status" value="1"/>
</dbReference>
<feature type="region of interest" description="Disordered" evidence="12">
    <location>
        <begin position="378"/>
        <end position="401"/>
    </location>
</feature>
<evidence type="ECO:0000256" key="1">
    <source>
        <dbReference type="ARBA" id="ARBA00004141"/>
    </source>
</evidence>
<feature type="compositionally biased region" description="Polar residues" evidence="12">
    <location>
        <begin position="220"/>
        <end position="240"/>
    </location>
</feature>
<dbReference type="SFLD" id="SFLDG01169">
    <property type="entry name" value="NADPH_oxidase_subgroup_(NOX)"/>
    <property type="match status" value="1"/>
</dbReference>
<feature type="domain" description="FAD-binding FR-type" evidence="15">
    <location>
        <begin position="639"/>
        <end position="763"/>
    </location>
</feature>
<dbReference type="PROSITE" id="PS51384">
    <property type="entry name" value="FAD_FR"/>
    <property type="match status" value="1"/>
</dbReference>
<keyword evidence="8 13" id="KW-1133">Transmembrane helix</keyword>
<dbReference type="InterPro" id="IPR017938">
    <property type="entry name" value="Riboflavin_synthase-like_b-brl"/>
</dbReference>
<keyword evidence="10" id="KW-0406">Ion transport</keyword>
<keyword evidence="5" id="KW-0106">Calcium</keyword>
<keyword evidence="17" id="KW-1185">Reference proteome</keyword>
<keyword evidence="4" id="KW-0274">FAD</keyword>
<dbReference type="PROSITE" id="PS00018">
    <property type="entry name" value="EF_HAND_1"/>
    <property type="match status" value="2"/>
</dbReference>
<comment type="subcellular location">
    <subcellularLocation>
        <location evidence="1">Membrane</location>
        <topology evidence="1">Multi-pass membrane protein</topology>
    </subcellularLocation>
</comment>
<dbReference type="GO" id="GO:0043020">
    <property type="term" value="C:NADPH oxidase complex"/>
    <property type="evidence" value="ECO:0007669"/>
    <property type="project" value="TreeGrafter"/>
</dbReference>
<evidence type="ECO:0000256" key="8">
    <source>
        <dbReference type="ARBA" id="ARBA00022989"/>
    </source>
</evidence>
<organism evidence="16 17">
    <name type="scientific">Rhizophlyctis rosea</name>
    <dbReference type="NCBI Taxonomy" id="64517"/>
    <lineage>
        <taxon>Eukaryota</taxon>
        <taxon>Fungi</taxon>
        <taxon>Fungi incertae sedis</taxon>
        <taxon>Chytridiomycota</taxon>
        <taxon>Chytridiomycota incertae sedis</taxon>
        <taxon>Chytridiomycetes</taxon>
        <taxon>Rhizophlyctidales</taxon>
        <taxon>Rhizophlyctidaceae</taxon>
        <taxon>Rhizophlyctis</taxon>
    </lineage>
</organism>
<dbReference type="GO" id="GO:0006952">
    <property type="term" value="P:defense response"/>
    <property type="evidence" value="ECO:0007669"/>
    <property type="project" value="TreeGrafter"/>
</dbReference>
<dbReference type="Proteomes" id="UP001212841">
    <property type="component" value="Unassembled WGS sequence"/>
</dbReference>
<dbReference type="InterPro" id="IPR018247">
    <property type="entry name" value="EF_Hand_1_Ca_BS"/>
</dbReference>
<evidence type="ECO:0000256" key="7">
    <source>
        <dbReference type="ARBA" id="ARBA00022982"/>
    </source>
</evidence>
<dbReference type="Pfam" id="PF13499">
    <property type="entry name" value="EF-hand_7"/>
    <property type="match status" value="1"/>
</dbReference>
<dbReference type="SUPFAM" id="SSF52343">
    <property type="entry name" value="Ferredoxin reductase-like, C-terminal NADP-linked domain"/>
    <property type="match status" value="1"/>
</dbReference>
<feature type="region of interest" description="Disordered" evidence="12">
    <location>
        <begin position="56"/>
        <end position="124"/>
    </location>
</feature>